<evidence type="ECO:0000313" key="3">
    <source>
        <dbReference type="EMBL" id="KIJ47822.1"/>
    </source>
</evidence>
<keyword evidence="4" id="KW-1185">Reference proteome</keyword>
<proteinExistence type="predicted"/>
<dbReference type="HOGENOM" id="CLU_113426_0_0_1"/>
<evidence type="ECO:0000256" key="2">
    <source>
        <dbReference type="SAM" id="Phobius"/>
    </source>
</evidence>
<gene>
    <name evidence="3" type="ORF">M422DRAFT_248396</name>
</gene>
<feature type="transmembrane region" description="Helical" evidence="2">
    <location>
        <begin position="53"/>
        <end position="70"/>
    </location>
</feature>
<dbReference type="Proteomes" id="UP000054279">
    <property type="component" value="Unassembled WGS sequence"/>
</dbReference>
<accession>A0A0C9VVT9</accession>
<keyword evidence="2" id="KW-0812">Transmembrane</keyword>
<dbReference type="AlphaFoldDB" id="A0A0C9VVT9"/>
<keyword evidence="2" id="KW-1133">Transmembrane helix</keyword>
<keyword evidence="2" id="KW-0472">Membrane</keyword>
<protein>
    <submittedName>
        <fullName evidence="3">Uncharacterized protein</fullName>
    </submittedName>
</protein>
<reference evidence="3 4" key="1">
    <citation type="submission" date="2014-06" db="EMBL/GenBank/DDBJ databases">
        <title>Evolutionary Origins and Diversification of the Mycorrhizal Mutualists.</title>
        <authorList>
            <consortium name="DOE Joint Genome Institute"/>
            <consortium name="Mycorrhizal Genomics Consortium"/>
            <person name="Kohler A."/>
            <person name="Kuo A."/>
            <person name="Nagy L.G."/>
            <person name="Floudas D."/>
            <person name="Copeland A."/>
            <person name="Barry K.W."/>
            <person name="Cichocki N."/>
            <person name="Veneault-Fourrey C."/>
            <person name="LaButti K."/>
            <person name="Lindquist E.A."/>
            <person name="Lipzen A."/>
            <person name="Lundell T."/>
            <person name="Morin E."/>
            <person name="Murat C."/>
            <person name="Riley R."/>
            <person name="Ohm R."/>
            <person name="Sun H."/>
            <person name="Tunlid A."/>
            <person name="Henrissat B."/>
            <person name="Grigoriev I.V."/>
            <person name="Hibbett D.S."/>
            <person name="Martin F."/>
        </authorList>
    </citation>
    <scope>NUCLEOTIDE SEQUENCE [LARGE SCALE GENOMIC DNA]</scope>
    <source>
        <strain evidence="3 4">SS14</strain>
    </source>
</reference>
<evidence type="ECO:0000256" key="1">
    <source>
        <dbReference type="SAM" id="MobiDB-lite"/>
    </source>
</evidence>
<evidence type="ECO:0000313" key="4">
    <source>
        <dbReference type="Proteomes" id="UP000054279"/>
    </source>
</evidence>
<organism evidence="3 4">
    <name type="scientific">Sphaerobolus stellatus (strain SS14)</name>
    <dbReference type="NCBI Taxonomy" id="990650"/>
    <lineage>
        <taxon>Eukaryota</taxon>
        <taxon>Fungi</taxon>
        <taxon>Dikarya</taxon>
        <taxon>Basidiomycota</taxon>
        <taxon>Agaricomycotina</taxon>
        <taxon>Agaricomycetes</taxon>
        <taxon>Phallomycetidae</taxon>
        <taxon>Geastrales</taxon>
        <taxon>Sphaerobolaceae</taxon>
        <taxon>Sphaerobolus</taxon>
    </lineage>
</organism>
<sequence>MLWTYPASKYKDDSLPKPSIWRPLWDSINYSTSSASYISPCMHTSLTHATADFGHEIFGFITFFICYLLGRPNMHTPKGNSYPTKSSYQSVQIPQASTSGVDLGDTFGLWDPENNGGKKKKVSTHKNSSSDDEESQVVLVQEYDVREDSKFVGQGWETGRYEHSLLSFSEIGGDIPMWDVKDGK</sequence>
<dbReference type="EMBL" id="KN837100">
    <property type="protein sequence ID" value="KIJ47822.1"/>
    <property type="molecule type" value="Genomic_DNA"/>
</dbReference>
<feature type="region of interest" description="Disordered" evidence="1">
    <location>
        <begin position="109"/>
        <end position="136"/>
    </location>
</feature>
<name>A0A0C9VVT9_SPHS4</name>